<evidence type="ECO:0000259" key="2">
    <source>
        <dbReference type="Pfam" id="PF11611"/>
    </source>
</evidence>
<comment type="caution">
    <text evidence="3">The sequence shown here is derived from an EMBL/GenBank/DDBJ whole genome shotgun (WGS) entry which is preliminary data.</text>
</comment>
<feature type="domain" description="DUF4352" evidence="2">
    <location>
        <begin position="35"/>
        <end position="145"/>
    </location>
</feature>
<gene>
    <name evidence="3" type="ORF">BACCIP111899_00049</name>
</gene>
<name>A0ABN7ZUB7_9BACI</name>
<dbReference type="Proteomes" id="UP000789423">
    <property type="component" value="Unassembled WGS sequence"/>
</dbReference>
<sequence>MRKRLSIISIIMCFCIAGCNREEQVNKSSVKGVLSADQIEFDIKNISRVAQYDVWTAKQNHTLLVINFSLKNNRNKSIVVKPAQFNVISTTGKIYGVVQTKRNPSILHDRRLKSYDSLQTSIIFEMPKEEVESELLFAPDFAKDEPIVLSLK</sequence>
<dbReference type="InterPro" id="IPR029050">
    <property type="entry name" value="Immunoprotect_excell_Ig-like"/>
</dbReference>
<keyword evidence="1" id="KW-0732">Signal</keyword>
<proteinExistence type="predicted"/>
<keyword evidence="4" id="KW-1185">Reference proteome</keyword>
<evidence type="ECO:0000313" key="3">
    <source>
        <dbReference type="EMBL" id="CAG9610877.1"/>
    </source>
</evidence>
<reference evidence="3 4" key="1">
    <citation type="submission" date="2021-10" db="EMBL/GenBank/DDBJ databases">
        <authorList>
            <person name="Criscuolo A."/>
        </authorList>
    </citation>
    <scope>NUCLEOTIDE SEQUENCE [LARGE SCALE GENOMIC DNA]</scope>
    <source>
        <strain evidence="4">CIP 111899</strain>
    </source>
</reference>
<evidence type="ECO:0000256" key="1">
    <source>
        <dbReference type="ARBA" id="ARBA00022729"/>
    </source>
</evidence>
<dbReference type="Gene3D" id="2.60.40.1240">
    <property type="match status" value="1"/>
</dbReference>
<dbReference type="RefSeq" id="WP_230573241.1">
    <property type="nucleotide sequence ID" value="NZ_CAKJTI010000001.1"/>
</dbReference>
<dbReference type="EMBL" id="CAKJTI010000001">
    <property type="protein sequence ID" value="CAG9610877.1"/>
    <property type="molecule type" value="Genomic_DNA"/>
</dbReference>
<accession>A0ABN7ZUB7</accession>
<dbReference type="Pfam" id="PF11611">
    <property type="entry name" value="DUF4352"/>
    <property type="match status" value="1"/>
</dbReference>
<protein>
    <recommendedName>
        <fullName evidence="2">DUF4352 domain-containing protein</fullName>
    </recommendedName>
</protein>
<organism evidence="3 4">
    <name type="scientific">Bacillus rhizoplanae</name>
    <dbReference type="NCBI Taxonomy" id="2880966"/>
    <lineage>
        <taxon>Bacteria</taxon>
        <taxon>Bacillati</taxon>
        <taxon>Bacillota</taxon>
        <taxon>Bacilli</taxon>
        <taxon>Bacillales</taxon>
        <taxon>Bacillaceae</taxon>
        <taxon>Bacillus</taxon>
    </lineage>
</organism>
<dbReference type="InterPro" id="IPR029051">
    <property type="entry name" value="DUF4352"/>
</dbReference>
<evidence type="ECO:0000313" key="4">
    <source>
        <dbReference type="Proteomes" id="UP000789423"/>
    </source>
</evidence>